<evidence type="ECO:0000256" key="3">
    <source>
        <dbReference type="ARBA" id="ARBA00022576"/>
    </source>
</evidence>
<dbReference type="SUPFAM" id="SSF53383">
    <property type="entry name" value="PLP-dependent transferases"/>
    <property type="match status" value="1"/>
</dbReference>
<evidence type="ECO:0000256" key="1">
    <source>
        <dbReference type="ARBA" id="ARBA00001933"/>
    </source>
</evidence>
<proteinExistence type="inferred from homology"/>
<dbReference type="InterPro" id="IPR015424">
    <property type="entry name" value="PyrdxlP-dep_Trfase"/>
</dbReference>
<dbReference type="GO" id="GO:0008483">
    <property type="term" value="F:transaminase activity"/>
    <property type="evidence" value="ECO:0007669"/>
    <property type="project" value="UniProtKB-KW"/>
</dbReference>
<gene>
    <name evidence="7" type="ORF">S01H1_20469</name>
</gene>
<dbReference type="PANTHER" id="PTHR46383">
    <property type="entry name" value="ASPARTATE AMINOTRANSFERASE"/>
    <property type="match status" value="1"/>
</dbReference>
<keyword evidence="4" id="KW-0808">Transferase</keyword>
<evidence type="ECO:0000313" key="7">
    <source>
        <dbReference type="EMBL" id="GAF99445.1"/>
    </source>
</evidence>
<evidence type="ECO:0000259" key="6">
    <source>
        <dbReference type="Pfam" id="PF00155"/>
    </source>
</evidence>
<dbReference type="Gene3D" id="3.90.1150.10">
    <property type="entry name" value="Aspartate Aminotransferase, domain 1"/>
    <property type="match status" value="1"/>
</dbReference>
<dbReference type="InterPro" id="IPR015421">
    <property type="entry name" value="PyrdxlP-dep_Trfase_major"/>
</dbReference>
<dbReference type="Gene3D" id="3.40.640.10">
    <property type="entry name" value="Type I PLP-dependent aspartate aminotransferase-like (Major domain)"/>
    <property type="match status" value="1"/>
</dbReference>
<keyword evidence="5" id="KW-0663">Pyridoxal phosphate</keyword>
<feature type="domain" description="Aminotransferase class I/classII large" evidence="6">
    <location>
        <begin position="3"/>
        <end position="150"/>
    </location>
</feature>
<comment type="similarity">
    <text evidence="2">Belongs to the class-I pyridoxal-phosphate-dependent aminotransferase family.</text>
</comment>
<dbReference type="GO" id="GO:0006520">
    <property type="term" value="P:amino acid metabolic process"/>
    <property type="evidence" value="ECO:0007669"/>
    <property type="project" value="InterPro"/>
</dbReference>
<dbReference type="InterPro" id="IPR050596">
    <property type="entry name" value="AspAT/PAT-like"/>
</dbReference>
<accession>X0VFZ8</accession>
<comment type="cofactor">
    <cofactor evidence="1">
        <name>pyridoxal 5'-phosphate</name>
        <dbReference type="ChEBI" id="CHEBI:597326"/>
    </cofactor>
</comment>
<dbReference type="Pfam" id="PF00155">
    <property type="entry name" value="Aminotran_1_2"/>
    <property type="match status" value="1"/>
</dbReference>
<protein>
    <recommendedName>
        <fullName evidence="6">Aminotransferase class I/classII large domain-containing protein</fullName>
    </recommendedName>
</protein>
<comment type="caution">
    <text evidence="7">The sequence shown here is derived from an EMBL/GenBank/DDBJ whole genome shotgun (WGS) entry which is preliminary data.</text>
</comment>
<evidence type="ECO:0000256" key="5">
    <source>
        <dbReference type="ARBA" id="ARBA00022898"/>
    </source>
</evidence>
<evidence type="ECO:0000256" key="4">
    <source>
        <dbReference type="ARBA" id="ARBA00022679"/>
    </source>
</evidence>
<keyword evidence="3" id="KW-0032">Aminotransferase</keyword>
<dbReference type="AlphaFoldDB" id="X0VFZ8"/>
<dbReference type="EMBL" id="BARS01011204">
    <property type="protein sequence ID" value="GAF99445.1"/>
    <property type="molecule type" value="Genomic_DNA"/>
</dbReference>
<evidence type="ECO:0000256" key="2">
    <source>
        <dbReference type="ARBA" id="ARBA00007441"/>
    </source>
</evidence>
<dbReference type="GO" id="GO:0030170">
    <property type="term" value="F:pyridoxal phosphate binding"/>
    <property type="evidence" value="ECO:0007669"/>
    <property type="project" value="InterPro"/>
</dbReference>
<reference evidence="7" key="1">
    <citation type="journal article" date="2014" name="Front. Microbiol.">
        <title>High frequency of phylogenetically diverse reductive dehalogenase-homologous genes in deep subseafloor sedimentary metagenomes.</title>
        <authorList>
            <person name="Kawai M."/>
            <person name="Futagami T."/>
            <person name="Toyoda A."/>
            <person name="Takaki Y."/>
            <person name="Nishi S."/>
            <person name="Hori S."/>
            <person name="Arai W."/>
            <person name="Tsubouchi T."/>
            <person name="Morono Y."/>
            <person name="Uchiyama I."/>
            <person name="Ito T."/>
            <person name="Fujiyama A."/>
            <person name="Inagaki F."/>
            <person name="Takami H."/>
        </authorList>
    </citation>
    <scope>NUCLEOTIDE SEQUENCE</scope>
    <source>
        <strain evidence="7">Expedition CK06-06</strain>
    </source>
</reference>
<sequence>LMSFSKTFAWTGCRAGYIIAGPQLMEKINQVPIGITGMPLPFQKAATKALAEGWDFVESMREEYRRRIEAVVPRLNELDGVSCPMPEGAFYVFPDVSGLGVPTMQLLMGLLQGGEVLVAPGSIYGPKGEGHVRLALVKPVDVLEEAVDRLGKYFSGLKG</sequence>
<dbReference type="InterPro" id="IPR004839">
    <property type="entry name" value="Aminotransferase_I/II_large"/>
</dbReference>
<dbReference type="InterPro" id="IPR015422">
    <property type="entry name" value="PyrdxlP-dep_Trfase_small"/>
</dbReference>
<dbReference type="CDD" id="cd00609">
    <property type="entry name" value="AAT_like"/>
    <property type="match status" value="1"/>
</dbReference>
<feature type="non-terminal residue" evidence="7">
    <location>
        <position position="1"/>
    </location>
</feature>
<organism evidence="7">
    <name type="scientific">marine sediment metagenome</name>
    <dbReference type="NCBI Taxonomy" id="412755"/>
    <lineage>
        <taxon>unclassified sequences</taxon>
        <taxon>metagenomes</taxon>
        <taxon>ecological metagenomes</taxon>
    </lineage>
</organism>
<name>X0VFZ8_9ZZZZ</name>